<dbReference type="InParanoid" id="A0A1E7FWA9"/>
<evidence type="ECO:0000256" key="1">
    <source>
        <dbReference type="SAM" id="Phobius"/>
    </source>
</evidence>
<keyword evidence="1" id="KW-0472">Membrane</keyword>
<proteinExistence type="predicted"/>
<gene>
    <name evidence="2" type="ORF">FRACYDRAFT_232247</name>
</gene>
<reference evidence="2 3" key="1">
    <citation type="submission" date="2016-09" db="EMBL/GenBank/DDBJ databases">
        <title>Extensive genetic diversity and differential bi-allelic expression allows diatom success in the polar Southern Ocean.</title>
        <authorList>
            <consortium name="DOE Joint Genome Institute"/>
            <person name="Mock T."/>
            <person name="Otillar R.P."/>
            <person name="Strauss J."/>
            <person name="Dupont C."/>
            <person name="Frickenhaus S."/>
            <person name="Maumus F."/>
            <person name="Mcmullan M."/>
            <person name="Sanges R."/>
            <person name="Schmutz J."/>
            <person name="Toseland A."/>
            <person name="Valas R."/>
            <person name="Veluchamy A."/>
            <person name="Ward B.J."/>
            <person name="Allen A."/>
            <person name="Barry K."/>
            <person name="Falciatore A."/>
            <person name="Ferrante M."/>
            <person name="Fortunato A.E."/>
            <person name="Gloeckner G."/>
            <person name="Gruber A."/>
            <person name="Hipkin R."/>
            <person name="Janech M."/>
            <person name="Kroth P."/>
            <person name="Leese F."/>
            <person name="Lindquist E."/>
            <person name="Lyon B.R."/>
            <person name="Martin J."/>
            <person name="Mayer C."/>
            <person name="Parker M."/>
            <person name="Quesneville H."/>
            <person name="Raymond J."/>
            <person name="Uhlig C."/>
            <person name="Valentin K.U."/>
            <person name="Worden A.Z."/>
            <person name="Armbrust E.V."/>
            <person name="Bowler C."/>
            <person name="Green B."/>
            <person name="Moulton V."/>
            <person name="Van Oosterhout C."/>
            <person name="Grigoriev I."/>
        </authorList>
    </citation>
    <scope>NUCLEOTIDE SEQUENCE [LARGE SCALE GENOMIC DNA]</scope>
    <source>
        <strain evidence="2 3">CCMP1102</strain>
    </source>
</reference>
<dbReference type="OrthoDB" id="47348at2759"/>
<keyword evidence="1" id="KW-1133">Transmembrane helix</keyword>
<dbReference type="EMBL" id="KV784353">
    <property type="protein sequence ID" value="OEU22093.1"/>
    <property type="molecule type" value="Genomic_DNA"/>
</dbReference>
<evidence type="ECO:0000313" key="3">
    <source>
        <dbReference type="Proteomes" id="UP000095751"/>
    </source>
</evidence>
<protein>
    <recommendedName>
        <fullName evidence="4">Lysosomal-associated transmembrane protein 4B</fullName>
    </recommendedName>
</protein>
<feature type="transmembrane region" description="Helical" evidence="1">
    <location>
        <begin position="60"/>
        <end position="82"/>
    </location>
</feature>
<evidence type="ECO:0008006" key="4">
    <source>
        <dbReference type="Google" id="ProtNLM"/>
    </source>
</evidence>
<feature type="transmembrane region" description="Helical" evidence="1">
    <location>
        <begin position="102"/>
        <end position="130"/>
    </location>
</feature>
<dbReference type="AlphaFoldDB" id="A0A1E7FWA9"/>
<dbReference type="Proteomes" id="UP000095751">
    <property type="component" value="Unassembled WGS sequence"/>
</dbReference>
<organism evidence="2 3">
    <name type="scientific">Fragilariopsis cylindrus CCMP1102</name>
    <dbReference type="NCBI Taxonomy" id="635003"/>
    <lineage>
        <taxon>Eukaryota</taxon>
        <taxon>Sar</taxon>
        <taxon>Stramenopiles</taxon>
        <taxon>Ochrophyta</taxon>
        <taxon>Bacillariophyta</taxon>
        <taxon>Bacillariophyceae</taxon>
        <taxon>Bacillariophycidae</taxon>
        <taxon>Bacillariales</taxon>
        <taxon>Bacillariaceae</taxon>
        <taxon>Fragilariopsis</taxon>
    </lineage>
</organism>
<name>A0A1E7FWA9_9STRA</name>
<keyword evidence="3" id="KW-1185">Reference proteome</keyword>
<accession>A0A1E7FWA9</accession>
<feature type="transmembrane region" description="Helical" evidence="1">
    <location>
        <begin position="30"/>
        <end position="48"/>
    </location>
</feature>
<keyword evidence="1" id="KW-0812">Transmembrane</keyword>
<dbReference type="KEGG" id="fcy:FRACYDRAFT_232247"/>
<sequence>MATTEDNCNWSTKCCGCCCDMRQSVIAVNMISIGMLVMAIVLQIVGSFDTELDDDIIQEINKIFVPVFIAVNIVFAIFYSLGIYGAYKNKIWPVVISLGGHIAYFGISVFMVDLAGVILSLFFVYPHIFFIRELKQKRNSTSSNGNANANVTDNVEMAEIGDDDVTVKEDFDDMSEIDVNHNYDDTKDITVTATIV</sequence>
<evidence type="ECO:0000313" key="2">
    <source>
        <dbReference type="EMBL" id="OEU22093.1"/>
    </source>
</evidence>